<dbReference type="EMBL" id="JBEWCH010000040">
    <property type="protein sequence ID" value="MET1478947.1"/>
    <property type="molecule type" value="Genomic_DNA"/>
</dbReference>
<keyword evidence="2" id="KW-1185">Reference proteome</keyword>
<gene>
    <name evidence="1" type="ORF">ABXL37_32315</name>
</gene>
<dbReference type="Pfam" id="PF11880">
    <property type="entry name" value="DUF3400"/>
    <property type="match status" value="1"/>
</dbReference>
<protein>
    <submittedName>
        <fullName evidence="1">DUF3400 domain-containing protein</fullName>
    </submittedName>
</protein>
<organism evidence="1 2">
    <name type="scientific">Burkholderia sola</name>
    <dbReference type="NCBI Taxonomy" id="2843302"/>
    <lineage>
        <taxon>Bacteria</taxon>
        <taxon>Pseudomonadati</taxon>
        <taxon>Pseudomonadota</taxon>
        <taxon>Betaproteobacteria</taxon>
        <taxon>Burkholderiales</taxon>
        <taxon>Burkholderiaceae</taxon>
        <taxon>Burkholderia</taxon>
        <taxon>Burkholderia cepacia complex</taxon>
    </lineage>
</organism>
<proteinExistence type="predicted"/>
<accession>A0ABV2CIM8</accession>
<name>A0ABV2CIM8_9BURK</name>
<evidence type="ECO:0000313" key="1">
    <source>
        <dbReference type="EMBL" id="MET1478947.1"/>
    </source>
</evidence>
<evidence type="ECO:0000313" key="2">
    <source>
        <dbReference type="Proteomes" id="UP001548587"/>
    </source>
</evidence>
<dbReference type="Proteomes" id="UP001548587">
    <property type="component" value="Unassembled WGS sequence"/>
</dbReference>
<dbReference type="InterPro" id="IPR021817">
    <property type="entry name" value="DUF3400"/>
</dbReference>
<comment type="caution">
    <text evidence="1">The sequence shown here is derived from an EMBL/GenBank/DDBJ whole genome shotgun (WGS) entry which is preliminary data.</text>
</comment>
<sequence length="24" mass="2734">MLGENWMADYVARANHGGIERVML</sequence>
<reference evidence="1 2" key="1">
    <citation type="submission" date="2024-06" db="EMBL/GenBank/DDBJ databases">
        <title>Burkholderia sola in Mexico.</title>
        <authorList>
            <person name="Estrada P."/>
        </authorList>
    </citation>
    <scope>NUCLEOTIDE SEQUENCE [LARGE SCALE GENOMIC DNA]</scope>
    <source>
        <strain evidence="1 2">CpTa8-5</strain>
    </source>
</reference>